<protein>
    <submittedName>
        <fullName evidence="1">Uncharacterized protein</fullName>
    </submittedName>
</protein>
<dbReference type="EMBL" id="CP010586">
    <property type="protein sequence ID" value="AKP76699.1"/>
    <property type="molecule type" value="Genomic_DNA"/>
</dbReference>
<reference evidence="1 2" key="1">
    <citation type="submission" date="2015-01" db="EMBL/GenBank/DDBJ databases">
        <title>Genome sequence of bacillus megaterium Q3.</title>
        <authorList>
            <person name="Wang Y."/>
            <person name="Luo K."/>
            <person name="Bai L."/>
            <person name="Luo F."/>
        </authorList>
    </citation>
    <scope>NUCLEOTIDE SEQUENCE [LARGE SCALE GENOMIC DNA]</scope>
    <source>
        <strain evidence="1 2">Q3</strain>
    </source>
</reference>
<evidence type="ECO:0000313" key="2">
    <source>
        <dbReference type="Proteomes" id="UP000036410"/>
    </source>
</evidence>
<dbReference type="AlphaFoldDB" id="A0A806TPY3"/>
<name>A0A806TPY3_PRIMG</name>
<organism evidence="1 2">
    <name type="scientific">Priestia megaterium Q3</name>
    <dbReference type="NCBI Taxonomy" id="1452722"/>
    <lineage>
        <taxon>Bacteria</taxon>
        <taxon>Bacillati</taxon>
        <taxon>Bacillota</taxon>
        <taxon>Bacilli</taxon>
        <taxon>Bacillales</taxon>
        <taxon>Bacillaceae</taxon>
        <taxon>Priestia</taxon>
    </lineage>
</organism>
<evidence type="ECO:0000313" key="1">
    <source>
        <dbReference type="EMBL" id="AKP76699.1"/>
    </source>
</evidence>
<proteinExistence type="predicted"/>
<sequence length="46" mass="5459">MMISSELQNKLKTLIDTICFLYFYFDKRNSVSLRASVQLKAYTNTY</sequence>
<dbReference type="Proteomes" id="UP000036410">
    <property type="component" value="Chromosome"/>
</dbReference>
<gene>
    <name evidence="1" type="ORF">AS52_01734</name>
</gene>
<accession>A0A806TPY3</accession>